<evidence type="ECO:0000313" key="5">
    <source>
        <dbReference type="Ensembl" id="ENSCUSP00005022640.1"/>
    </source>
</evidence>
<comment type="caution">
    <text evidence="3">Lacks conserved residue(s) required for the propagation of feature annotation.</text>
</comment>
<dbReference type="InterPro" id="IPR038178">
    <property type="entry name" value="Kringle_sf"/>
</dbReference>
<dbReference type="PRINTS" id="PR00018">
    <property type="entry name" value="KRINGLE"/>
</dbReference>
<evidence type="ECO:0000259" key="4">
    <source>
        <dbReference type="PROSITE" id="PS50070"/>
    </source>
</evidence>
<dbReference type="SUPFAM" id="SSF57440">
    <property type="entry name" value="Kringle-like"/>
    <property type="match status" value="1"/>
</dbReference>
<dbReference type="PROSITE" id="PS00021">
    <property type="entry name" value="KRINGLE_1"/>
    <property type="match status" value="1"/>
</dbReference>
<dbReference type="Pfam" id="PF00051">
    <property type="entry name" value="Kringle"/>
    <property type="match status" value="1"/>
</dbReference>
<evidence type="ECO:0000256" key="1">
    <source>
        <dbReference type="ARBA" id="ARBA00022572"/>
    </source>
</evidence>
<evidence type="ECO:0000313" key="6">
    <source>
        <dbReference type="Proteomes" id="UP000694563"/>
    </source>
</evidence>
<dbReference type="SMART" id="SM00130">
    <property type="entry name" value="KR"/>
    <property type="match status" value="1"/>
</dbReference>
<dbReference type="PROSITE" id="PS50070">
    <property type="entry name" value="KRINGLE_2"/>
    <property type="match status" value="1"/>
</dbReference>
<organism evidence="5 6">
    <name type="scientific">Catharus ustulatus</name>
    <name type="common">Russet-backed thrush</name>
    <name type="synonym">Hylocichla ustulatus</name>
    <dbReference type="NCBI Taxonomy" id="91951"/>
    <lineage>
        <taxon>Eukaryota</taxon>
        <taxon>Metazoa</taxon>
        <taxon>Chordata</taxon>
        <taxon>Craniata</taxon>
        <taxon>Vertebrata</taxon>
        <taxon>Euteleostomi</taxon>
        <taxon>Archelosauria</taxon>
        <taxon>Archosauria</taxon>
        <taxon>Dinosauria</taxon>
        <taxon>Saurischia</taxon>
        <taxon>Theropoda</taxon>
        <taxon>Coelurosauria</taxon>
        <taxon>Aves</taxon>
        <taxon>Neognathae</taxon>
        <taxon>Neoaves</taxon>
        <taxon>Telluraves</taxon>
        <taxon>Australaves</taxon>
        <taxon>Passeriformes</taxon>
        <taxon>Turdidae</taxon>
        <taxon>Catharus</taxon>
    </lineage>
</organism>
<feature type="domain" description="Kringle" evidence="4">
    <location>
        <begin position="10"/>
        <end position="88"/>
    </location>
</feature>
<evidence type="ECO:0000256" key="3">
    <source>
        <dbReference type="PROSITE-ProRule" id="PRU00121"/>
    </source>
</evidence>
<keyword evidence="1 3" id="KW-0420">Kringle</keyword>
<dbReference type="FunFam" id="2.40.20.10:FF:000011">
    <property type="entry name" value="Plasminogen"/>
    <property type="match status" value="1"/>
</dbReference>
<dbReference type="Proteomes" id="UP000694563">
    <property type="component" value="Chromosome 3"/>
</dbReference>
<dbReference type="CDD" id="cd00108">
    <property type="entry name" value="KR"/>
    <property type="match status" value="1"/>
</dbReference>
<dbReference type="GO" id="GO:0005102">
    <property type="term" value="F:signaling receptor binding"/>
    <property type="evidence" value="ECO:0007669"/>
    <property type="project" value="TreeGrafter"/>
</dbReference>
<dbReference type="InterPro" id="IPR000001">
    <property type="entry name" value="Kringle"/>
</dbReference>
<dbReference type="PANTHER" id="PTHR24261:SF13">
    <property type="entry name" value="PLASMINOGEN"/>
    <property type="match status" value="1"/>
</dbReference>
<dbReference type="GO" id="GO:0006508">
    <property type="term" value="P:proteolysis"/>
    <property type="evidence" value="ECO:0007669"/>
    <property type="project" value="TreeGrafter"/>
</dbReference>
<feature type="disulfide bond" evidence="3">
    <location>
        <begin position="60"/>
        <end position="83"/>
    </location>
</feature>
<dbReference type="Gene3D" id="2.40.20.10">
    <property type="entry name" value="Plasminogen Kringle 4"/>
    <property type="match status" value="1"/>
</dbReference>
<proteinExistence type="predicted"/>
<reference evidence="5" key="1">
    <citation type="submission" date="2020-10" db="EMBL/GenBank/DDBJ databases">
        <title>Catharus ustulatus (Swainson's thrush) genome, bCatUst1, primary haplotype v2.</title>
        <authorList>
            <person name="Delmore K."/>
            <person name="Vafadar M."/>
            <person name="Formenti G."/>
            <person name="Chow W."/>
            <person name="Pelan S."/>
            <person name="Howe K."/>
            <person name="Rhie A."/>
            <person name="Mountcastle J."/>
            <person name="Haase B."/>
            <person name="Fedrigo O."/>
            <person name="Jarvis E.D."/>
        </authorList>
    </citation>
    <scope>NUCLEOTIDE SEQUENCE [LARGE SCALE GENOMIC DNA]</scope>
</reference>
<reference evidence="5" key="3">
    <citation type="submission" date="2025-09" db="UniProtKB">
        <authorList>
            <consortium name="Ensembl"/>
        </authorList>
    </citation>
    <scope>IDENTIFICATION</scope>
</reference>
<evidence type="ECO:0000256" key="2">
    <source>
        <dbReference type="ARBA" id="ARBA00023157"/>
    </source>
</evidence>
<dbReference type="InterPro" id="IPR013806">
    <property type="entry name" value="Kringle-like"/>
</dbReference>
<reference evidence="5" key="2">
    <citation type="submission" date="2025-08" db="UniProtKB">
        <authorList>
            <consortium name="Ensembl"/>
        </authorList>
    </citation>
    <scope>IDENTIFICATION</scope>
</reference>
<keyword evidence="6" id="KW-1185">Reference proteome</keyword>
<dbReference type="Ensembl" id="ENSCUST00005023453.1">
    <property type="protein sequence ID" value="ENSCUSP00005022640.1"/>
    <property type="gene ID" value="ENSCUSG00005014311.1"/>
</dbReference>
<protein>
    <recommendedName>
        <fullName evidence="4">Kringle domain-containing protein</fullName>
    </recommendedName>
</protein>
<dbReference type="PANTHER" id="PTHR24261">
    <property type="entry name" value="PLASMINOGEN-RELATED"/>
    <property type="match status" value="1"/>
</dbReference>
<dbReference type="AlphaFoldDB" id="A0A8C3Y887"/>
<feature type="disulfide bond" evidence="3">
    <location>
        <begin position="32"/>
        <end position="71"/>
    </location>
</feature>
<keyword evidence="2 3" id="KW-1015">Disulfide bond</keyword>
<sequence>PVWITDGPASFTPGRGEDYRGTIAVTESGNTCQHWSSQSPHSHSRTPENYPCRGLDENYCRNPDGEKRPWCYTTNPAARWEYCNIPSCDSTKPEAPGKNRRQVD</sequence>
<accession>A0A8C3Y887</accession>
<dbReference type="InterPro" id="IPR050759">
    <property type="entry name" value="Serine_protease_kringle"/>
</dbReference>
<dbReference type="GO" id="GO:0005615">
    <property type="term" value="C:extracellular space"/>
    <property type="evidence" value="ECO:0007669"/>
    <property type="project" value="TreeGrafter"/>
</dbReference>
<name>A0A8C3Y887_CATUS</name>
<dbReference type="GO" id="GO:0004175">
    <property type="term" value="F:endopeptidase activity"/>
    <property type="evidence" value="ECO:0007669"/>
    <property type="project" value="TreeGrafter"/>
</dbReference>
<dbReference type="InterPro" id="IPR018056">
    <property type="entry name" value="Kringle_CS"/>
</dbReference>